<dbReference type="Pfam" id="PF06985">
    <property type="entry name" value="HET"/>
    <property type="match status" value="1"/>
</dbReference>
<dbReference type="InterPro" id="IPR002110">
    <property type="entry name" value="Ankyrin_rpt"/>
</dbReference>
<dbReference type="EMBL" id="CH445330">
    <property type="protein sequence ID" value="EAT87959.1"/>
    <property type="molecule type" value="Genomic_DNA"/>
</dbReference>
<dbReference type="KEGG" id="pno:SNOG_04199"/>
<dbReference type="RefSeq" id="XP_001794623.1">
    <property type="nucleotide sequence ID" value="XM_001794571.1"/>
</dbReference>
<feature type="domain" description="Heterokaryon incompatibility" evidence="3">
    <location>
        <begin position="275"/>
        <end position="344"/>
    </location>
</feature>
<dbReference type="PANTHER" id="PTHR33112">
    <property type="entry name" value="DOMAIN PROTEIN, PUTATIVE-RELATED"/>
    <property type="match status" value="1"/>
</dbReference>
<dbReference type="OMA" id="PEMMFER"/>
<reference evidence="5" key="1">
    <citation type="journal article" date="2007" name="Plant Cell">
        <title>Dothideomycete-plant interactions illuminated by genome sequencing and EST analysis of the wheat pathogen Stagonospora nodorum.</title>
        <authorList>
            <person name="Hane J.K."/>
            <person name="Lowe R.G."/>
            <person name="Solomon P.S."/>
            <person name="Tan K.C."/>
            <person name="Schoch C.L."/>
            <person name="Spatafora J.W."/>
            <person name="Crous P.W."/>
            <person name="Kodira C."/>
            <person name="Birren B.W."/>
            <person name="Galagan J.E."/>
            <person name="Torriani S.F."/>
            <person name="McDonald B.A."/>
            <person name="Oliver R.P."/>
        </authorList>
    </citation>
    <scope>NUCLEOTIDE SEQUENCE [LARGE SCALE GENOMIC DNA]</scope>
    <source>
        <strain evidence="5">SN15 / ATCC MYA-4574 / FGSC 10173</strain>
    </source>
</reference>
<accession>Q0UVL5</accession>
<protein>
    <recommendedName>
        <fullName evidence="3">Heterokaryon incompatibility domain-containing protein</fullName>
    </recommendedName>
</protein>
<evidence type="ECO:0000313" key="4">
    <source>
        <dbReference type="EMBL" id="EAT87959.1"/>
    </source>
</evidence>
<dbReference type="InterPro" id="IPR010730">
    <property type="entry name" value="HET"/>
</dbReference>
<dbReference type="eggNOG" id="KOG4177">
    <property type="taxonomic scope" value="Eukaryota"/>
</dbReference>
<dbReference type="SMART" id="SM00248">
    <property type="entry name" value="ANK"/>
    <property type="match status" value="7"/>
</dbReference>
<proteinExistence type="predicted"/>
<dbReference type="GeneID" id="5971491"/>
<dbReference type="InParanoid" id="Q0UVL5"/>
<keyword evidence="1" id="KW-0040">ANK repeat</keyword>
<dbReference type="PANTHER" id="PTHR33112:SF10">
    <property type="entry name" value="TOL"/>
    <property type="match status" value="1"/>
</dbReference>
<dbReference type="InterPro" id="IPR036770">
    <property type="entry name" value="Ankyrin_rpt-contain_sf"/>
</dbReference>
<feature type="region of interest" description="Disordered" evidence="2">
    <location>
        <begin position="1"/>
        <end position="31"/>
    </location>
</feature>
<dbReference type="HOGENOM" id="CLU_365661_0_0_1"/>
<evidence type="ECO:0000313" key="5">
    <source>
        <dbReference type="Proteomes" id="UP000001055"/>
    </source>
</evidence>
<name>Q0UVL5_PHANO</name>
<evidence type="ECO:0000256" key="1">
    <source>
        <dbReference type="PROSITE-ProRule" id="PRU00023"/>
    </source>
</evidence>
<evidence type="ECO:0000259" key="3">
    <source>
        <dbReference type="Pfam" id="PF06985"/>
    </source>
</evidence>
<dbReference type="PROSITE" id="PS50297">
    <property type="entry name" value="ANK_REP_REGION"/>
    <property type="match status" value="1"/>
</dbReference>
<organism evidence="4 5">
    <name type="scientific">Phaeosphaeria nodorum (strain SN15 / ATCC MYA-4574 / FGSC 10173)</name>
    <name type="common">Glume blotch fungus</name>
    <name type="synonym">Parastagonospora nodorum</name>
    <dbReference type="NCBI Taxonomy" id="321614"/>
    <lineage>
        <taxon>Eukaryota</taxon>
        <taxon>Fungi</taxon>
        <taxon>Dikarya</taxon>
        <taxon>Ascomycota</taxon>
        <taxon>Pezizomycotina</taxon>
        <taxon>Dothideomycetes</taxon>
        <taxon>Pleosporomycetidae</taxon>
        <taxon>Pleosporales</taxon>
        <taxon>Pleosporineae</taxon>
        <taxon>Phaeosphaeriaceae</taxon>
        <taxon>Parastagonospora</taxon>
    </lineage>
</organism>
<dbReference type="SUPFAM" id="SSF48403">
    <property type="entry name" value="Ankyrin repeat"/>
    <property type="match status" value="1"/>
</dbReference>
<dbReference type="VEuPathDB" id="FungiDB:JI435_041990"/>
<gene>
    <name evidence="4" type="ORF">SNOG_04199</name>
</gene>
<dbReference type="Proteomes" id="UP000001055">
    <property type="component" value="Unassembled WGS sequence"/>
</dbReference>
<feature type="repeat" description="ANK" evidence="1">
    <location>
        <begin position="52"/>
        <end position="75"/>
    </location>
</feature>
<evidence type="ECO:0000256" key="2">
    <source>
        <dbReference type="SAM" id="MobiDB-lite"/>
    </source>
</evidence>
<dbReference type="AlphaFoldDB" id="Q0UVL5"/>
<dbReference type="PROSITE" id="PS50088">
    <property type="entry name" value="ANK_REPEAT"/>
    <property type="match status" value="1"/>
</dbReference>
<dbReference type="Gene3D" id="1.25.40.20">
    <property type="entry name" value="Ankyrin repeat-containing domain"/>
    <property type="match status" value="1"/>
</dbReference>
<sequence length="763" mass="87018">MEGLNEDIEGQNLSKHRYKKNTLSQAAKEGDASAVELLLRSTEIDPNVRDEEGRTPLSVAALHGHEKIVKVLLQNDKVDPDSRDDRGRTPLSHAALSGHEAVVRLFLDDERVDPNLKDTTGNNPFSRVVRDGTRPIVIAKMLLESGKFNLDPKDGDDSPLWSVVLRGDRALMRMLLEAAQFEFKKRDASFGQQLLMTTVELDRKRILEALLKCSQADPNFEEEEGMTPLVCAMEHEHLVMSSMKGIADRRSSDIENLIEGLIGSSTQQEVAWFRDDEYTRKEVESMGDIYSGAYMTIIAAKTSGRLNTRKVKRRESILGKSLVQTLYERLLMSKWATRGWTFQEQMLSIRSVIFVEGETFWDCQECTWSGDDLTPESHPNKALVRPYYEAARRMATISWPDFAMYIEIVGLYNSRDLTYPQDALPAISGVLNTLTRTFPSGFLCGLPRMFLDAALLWQPFSKAETACSKRWSSYRTKSTSAFVVMVWLALSNRPLQFTLHDPLCERRYRRSSTINLENAFTSTVEWSQKDSKHTSEAFAHVQNLSHDNAGITTYTTLQNTWPYLSCLTTRTFLRIKTLLKADRERASDYQLLIMRLPIFQLPRFSTVSELKDICHLISLEDKHKASAGVLRLMDRAEVKPGDTIELVAISTGTIKARDLGNKELGWMFNHTRKSETDGTWSSELRELRKEVLQYGVEKSGYKKPPDRLKEPHTRLEDSDLEYNFYNVLWIERKGEIAYRRAAGRVPEVIWEANCTEPSQLILG</sequence>
<dbReference type="STRING" id="321614.Q0UVL5"/>
<dbReference type="Pfam" id="PF12796">
    <property type="entry name" value="Ank_2"/>
    <property type="match status" value="1"/>
</dbReference>